<sequence>MAPQRLSTRSELDDGEFRLADVAQRAAPVIRDVRKARTGRDAFFGQTFFLVVDPAANQADPALVFDHFTHDTHSSSTQRNIRTALPLYWAAGGDPQYYRNSLEGLSLPFRLSF</sequence>
<keyword evidence="2" id="KW-1185">Reference proteome</keyword>
<reference evidence="1" key="1">
    <citation type="submission" date="2016-12" db="EMBL/GenBank/DDBJ databases">
        <authorList>
            <person name="Moulin L."/>
        </authorList>
    </citation>
    <scope>NUCLEOTIDE SEQUENCE [LARGE SCALE GENOMIC DNA]</scope>
    <source>
        <strain evidence="1">STM 7183</strain>
    </source>
</reference>
<gene>
    <name evidence="1" type="ORF">BN2476_240167</name>
</gene>
<proteinExistence type="predicted"/>
<evidence type="ECO:0000313" key="1">
    <source>
        <dbReference type="EMBL" id="SIT40459.1"/>
    </source>
</evidence>
<dbReference type="Proteomes" id="UP000195569">
    <property type="component" value="Unassembled WGS sequence"/>
</dbReference>
<accession>A0A1N7RZ94</accession>
<dbReference type="EMBL" id="CYGY02000024">
    <property type="protein sequence ID" value="SIT40459.1"/>
    <property type="molecule type" value="Genomic_DNA"/>
</dbReference>
<name>A0A1N7RZ94_9BURK</name>
<comment type="caution">
    <text evidence="1">The sequence shown here is derived from an EMBL/GenBank/DDBJ whole genome shotgun (WGS) entry which is preliminary data.</text>
</comment>
<protein>
    <submittedName>
        <fullName evidence="1">Uncharacterized protein</fullName>
    </submittedName>
</protein>
<evidence type="ECO:0000313" key="2">
    <source>
        <dbReference type="Proteomes" id="UP000195569"/>
    </source>
</evidence>
<organism evidence="1 2">
    <name type="scientific">Paraburkholderia piptadeniae</name>
    <dbReference type="NCBI Taxonomy" id="1701573"/>
    <lineage>
        <taxon>Bacteria</taxon>
        <taxon>Pseudomonadati</taxon>
        <taxon>Pseudomonadota</taxon>
        <taxon>Betaproteobacteria</taxon>
        <taxon>Burkholderiales</taxon>
        <taxon>Burkholderiaceae</taxon>
        <taxon>Paraburkholderia</taxon>
    </lineage>
</organism>
<dbReference type="AlphaFoldDB" id="A0A1N7RZ94"/>